<feature type="compositionally biased region" description="Basic and acidic residues" evidence="1">
    <location>
        <begin position="99"/>
        <end position="125"/>
    </location>
</feature>
<dbReference type="AlphaFoldDB" id="A0A914Q054"/>
<protein>
    <submittedName>
        <fullName evidence="4">Uncharacterized protein</fullName>
    </submittedName>
</protein>
<organism evidence="3 4">
    <name type="scientific">Panagrolaimus davidi</name>
    <dbReference type="NCBI Taxonomy" id="227884"/>
    <lineage>
        <taxon>Eukaryota</taxon>
        <taxon>Metazoa</taxon>
        <taxon>Ecdysozoa</taxon>
        <taxon>Nematoda</taxon>
        <taxon>Chromadorea</taxon>
        <taxon>Rhabditida</taxon>
        <taxon>Tylenchina</taxon>
        <taxon>Panagrolaimomorpha</taxon>
        <taxon>Panagrolaimoidea</taxon>
        <taxon>Panagrolaimidae</taxon>
        <taxon>Panagrolaimus</taxon>
    </lineage>
</organism>
<evidence type="ECO:0000256" key="1">
    <source>
        <dbReference type="SAM" id="MobiDB-lite"/>
    </source>
</evidence>
<reference evidence="4" key="1">
    <citation type="submission" date="2022-11" db="UniProtKB">
        <authorList>
            <consortium name="WormBaseParasite"/>
        </authorList>
    </citation>
    <scope>IDENTIFICATION</scope>
</reference>
<dbReference type="WBParaSite" id="PDA_v2.g24497.t1">
    <property type="protein sequence ID" value="PDA_v2.g24497.t1"/>
    <property type="gene ID" value="PDA_v2.g24497"/>
</dbReference>
<evidence type="ECO:0000313" key="4">
    <source>
        <dbReference type="WBParaSite" id="PDA_v2.g24497.t1"/>
    </source>
</evidence>
<keyword evidence="3" id="KW-1185">Reference proteome</keyword>
<proteinExistence type="predicted"/>
<feature type="compositionally biased region" description="Basic residues" evidence="1">
    <location>
        <begin position="58"/>
        <end position="89"/>
    </location>
</feature>
<dbReference type="Proteomes" id="UP000887578">
    <property type="component" value="Unplaced"/>
</dbReference>
<evidence type="ECO:0000256" key="2">
    <source>
        <dbReference type="SAM" id="Phobius"/>
    </source>
</evidence>
<feature type="compositionally biased region" description="Basic and acidic residues" evidence="1">
    <location>
        <begin position="46"/>
        <end position="56"/>
    </location>
</feature>
<feature type="transmembrane region" description="Helical" evidence="2">
    <location>
        <begin position="12"/>
        <end position="29"/>
    </location>
</feature>
<keyword evidence="2" id="KW-0812">Transmembrane</keyword>
<name>A0A914Q054_9BILA</name>
<keyword evidence="2" id="KW-1133">Transmembrane helix</keyword>
<accession>A0A914Q054</accession>
<keyword evidence="2" id="KW-0472">Membrane</keyword>
<feature type="region of interest" description="Disordered" evidence="1">
    <location>
        <begin position="36"/>
        <end position="131"/>
    </location>
</feature>
<evidence type="ECO:0000313" key="3">
    <source>
        <dbReference type="Proteomes" id="UP000887578"/>
    </source>
</evidence>
<sequence length="152" mass="17284">MLTVNDQIFSTVGYLLLLPLLSLIILITCRKLRPSKDIPPKASTTIKDDAKTEPSAKHSSKKVKSSKEKHHKNRESHHSSDRHHKHHKQATMSGLTSKEATEGDRCSPNKKTSNEKIKKSSSDDRKKKHDVKFIPSAENIKVSNFGRFCRRF</sequence>